<comment type="caution">
    <text evidence="1">The sequence shown here is derived from an EMBL/GenBank/DDBJ whole genome shotgun (WGS) entry which is preliminary data.</text>
</comment>
<dbReference type="Proteomes" id="UP000886501">
    <property type="component" value="Unassembled WGS sequence"/>
</dbReference>
<dbReference type="EMBL" id="MU118001">
    <property type="protein sequence ID" value="KAF9649214.1"/>
    <property type="molecule type" value="Genomic_DNA"/>
</dbReference>
<sequence>MEQIERRLSFTGFTIDSDPSLRMQKRPPGTGIAPGAGKPREDFGLSRFKRSPQKSKPNKTRPASTQSTTTLVDSSGDDDDIDLFASPPRTSRLKVKVRTTTASGSREIPEGPTRVMYKGQVHEYHPDYLPKLKLPNFKKNKSTDQTKDGEDDTSSRTDTPDQPQQPNPLSKNPSLVSKQTHQTIDKEILSTPLPRSSQPSSSPPPESRPKRPRPRPTAKSHTRILRRVDSSDGSDNPVGDRTEEEVVPAGDKERPKPTKKQSTKYIAKEFPLLNDPSFQSGQPLRVVSNLSPSGSRRSPPEASPPCSHDVKGKGKALVVSDDDAEDCANYAPQPFPLSTSFMSSTPKASKRHPEDETHSGGSERKKLKESLSSGLLEDGLPGSIGDQNSDFFFLDPNVDPSTLCPWCDQQLPTDPTPRLKSLIESVRSKSYSSPRPSNPLGLGAPLTASVAVCQRHRFESHQIPKAQAKGWPTKIDFGKVKPRVEALRSKLEALVLNKSSDADDLILLDEVEEKPRDMCPFWMEMAKEVKLKGTRAMTSSKGQFANFKALQPGYYGELGYLIIHQTIYQLFPPDTINPDSTAPLTPSDFIQCILVPETAVHLIMEDLQSTYSSAIKTLRESVEYGVAMFPDTGGDNEEGIIAADDVVKERARARRKQLLEEEMEIQQHGSSEMEVELEISRPSTPPKPATPKKSRSKRGKARTRSVANTSESEQDMVMVDLGEPPIHRQRPPTAKSRKPTSGYRSDVSNASNSSVVSRASTRSMARKQTSKIDARITQPSDVLPPPASQPPKRQKSASSYRAKMPSDHSSDVEVISDHSVRSTRSRPQDEIKPVLQLPPKNSKSTGKRPKSAHTESTPDTDPDDELLNSNPFDIKRHVSRRTLSTELGDLDMDETPKPQKIGSMKLNPDPWGIENTPTRQSRRSGSQSSQDFSHLVAND</sequence>
<evidence type="ECO:0000313" key="2">
    <source>
        <dbReference type="Proteomes" id="UP000886501"/>
    </source>
</evidence>
<protein>
    <submittedName>
        <fullName evidence="1">Uncharacterized protein</fullName>
    </submittedName>
</protein>
<evidence type="ECO:0000313" key="1">
    <source>
        <dbReference type="EMBL" id="KAF9649214.1"/>
    </source>
</evidence>
<reference evidence="1" key="2">
    <citation type="journal article" date="2020" name="Nat. Commun.">
        <title>Large-scale genome sequencing of mycorrhizal fungi provides insights into the early evolution of symbiotic traits.</title>
        <authorList>
            <person name="Miyauchi S."/>
            <person name="Kiss E."/>
            <person name="Kuo A."/>
            <person name="Drula E."/>
            <person name="Kohler A."/>
            <person name="Sanchez-Garcia M."/>
            <person name="Morin E."/>
            <person name="Andreopoulos B."/>
            <person name="Barry K.W."/>
            <person name="Bonito G."/>
            <person name="Buee M."/>
            <person name="Carver A."/>
            <person name="Chen C."/>
            <person name="Cichocki N."/>
            <person name="Clum A."/>
            <person name="Culley D."/>
            <person name="Crous P.W."/>
            <person name="Fauchery L."/>
            <person name="Girlanda M."/>
            <person name="Hayes R.D."/>
            <person name="Keri Z."/>
            <person name="LaButti K."/>
            <person name="Lipzen A."/>
            <person name="Lombard V."/>
            <person name="Magnuson J."/>
            <person name="Maillard F."/>
            <person name="Murat C."/>
            <person name="Nolan M."/>
            <person name="Ohm R.A."/>
            <person name="Pangilinan J."/>
            <person name="Pereira M.F."/>
            <person name="Perotto S."/>
            <person name="Peter M."/>
            <person name="Pfister S."/>
            <person name="Riley R."/>
            <person name="Sitrit Y."/>
            <person name="Stielow J.B."/>
            <person name="Szollosi G."/>
            <person name="Zifcakova L."/>
            <person name="Stursova M."/>
            <person name="Spatafora J.W."/>
            <person name="Tedersoo L."/>
            <person name="Vaario L.M."/>
            <person name="Yamada A."/>
            <person name="Yan M."/>
            <person name="Wang P."/>
            <person name="Xu J."/>
            <person name="Bruns T."/>
            <person name="Baldrian P."/>
            <person name="Vilgalys R."/>
            <person name="Dunand C."/>
            <person name="Henrissat B."/>
            <person name="Grigoriev I.V."/>
            <person name="Hibbett D."/>
            <person name="Nagy L.G."/>
            <person name="Martin F.M."/>
        </authorList>
    </citation>
    <scope>NUCLEOTIDE SEQUENCE</scope>
    <source>
        <strain evidence="1">P2</strain>
    </source>
</reference>
<name>A0ACB6ZI43_THEGA</name>
<proteinExistence type="predicted"/>
<keyword evidence="2" id="KW-1185">Reference proteome</keyword>
<organism evidence="1 2">
    <name type="scientific">Thelephora ganbajun</name>
    <name type="common">Ganba fungus</name>
    <dbReference type="NCBI Taxonomy" id="370292"/>
    <lineage>
        <taxon>Eukaryota</taxon>
        <taxon>Fungi</taxon>
        <taxon>Dikarya</taxon>
        <taxon>Basidiomycota</taxon>
        <taxon>Agaricomycotina</taxon>
        <taxon>Agaricomycetes</taxon>
        <taxon>Thelephorales</taxon>
        <taxon>Thelephoraceae</taxon>
        <taxon>Thelephora</taxon>
    </lineage>
</organism>
<reference evidence="1" key="1">
    <citation type="submission" date="2019-10" db="EMBL/GenBank/DDBJ databases">
        <authorList>
            <consortium name="DOE Joint Genome Institute"/>
            <person name="Kuo A."/>
            <person name="Miyauchi S."/>
            <person name="Kiss E."/>
            <person name="Drula E."/>
            <person name="Kohler A."/>
            <person name="Sanchez-Garcia M."/>
            <person name="Andreopoulos B."/>
            <person name="Barry K.W."/>
            <person name="Bonito G."/>
            <person name="Buee M."/>
            <person name="Carver A."/>
            <person name="Chen C."/>
            <person name="Cichocki N."/>
            <person name="Clum A."/>
            <person name="Culley D."/>
            <person name="Crous P.W."/>
            <person name="Fauchery L."/>
            <person name="Girlanda M."/>
            <person name="Hayes R."/>
            <person name="Keri Z."/>
            <person name="Labutti K."/>
            <person name="Lipzen A."/>
            <person name="Lombard V."/>
            <person name="Magnuson J."/>
            <person name="Maillard F."/>
            <person name="Morin E."/>
            <person name="Murat C."/>
            <person name="Nolan M."/>
            <person name="Ohm R."/>
            <person name="Pangilinan J."/>
            <person name="Pereira M."/>
            <person name="Perotto S."/>
            <person name="Peter M."/>
            <person name="Riley R."/>
            <person name="Sitrit Y."/>
            <person name="Stielow B."/>
            <person name="Szollosi G."/>
            <person name="Zifcakova L."/>
            <person name="Stursova M."/>
            <person name="Spatafora J.W."/>
            <person name="Tedersoo L."/>
            <person name="Vaario L.-M."/>
            <person name="Yamada A."/>
            <person name="Yan M."/>
            <person name="Wang P."/>
            <person name="Xu J."/>
            <person name="Bruns T."/>
            <person name="Baldrian P."/>
            <person name="Vilgalys R."/>
            <person name="Henrissat B."/>
            <person name="Grigoriev I.V."/>
            <person name="Hibbett D."/>
            <person name="Nagy L.G."/>
            <person name="Martin F.M."/>
        </authorList>
    </citation>
    <scope>NUCLEOTIDE SEQUENCE</scope>
    <source>
        <strain evidence="1">P2</strain>
    </source>
</reference>
<accession>A0ACB6ZI43</accession>
<gene>
    <name evidence="1" type="ORF">BDM02DRAFT_3114159</name>
</gene>